<comment type="caution">
    <text evidence="4">The sequence shown here is derived from an EMBL/GenBank/DDBJ whole genome shotgun (WGS) entry which is preliminary data.</text>
</comment>
<feature type="domain" description="Electron transfer flavoprotein alpha/beta-subunit N-terminal" evidence="3">
    <location>
        <begin position="215"/>
        <end position="369"/>
    </location>
</feature>
<dbReference type="GO" id="GO:0009055">
    <property type="term" value="F:electron transfer activity"/>
    <property type="evidence" value="ECO:0007669"/>
    <property type="project" value="InterPro"/>
</dbReference>
<organism evidence="4">
    <name type="scientific">mine drainage metagenome</name>
    <dbReference type="NCBI Taxonomy" id="410659"/>
    <lineage>
        <taxon>unclassified sequences</taxon>
        <taxon>metagenomes</taxon>
        <taxon>ecological metagenomes</taxon>
    </lineage>
</organism>
<dbReference type="Pfam" id="PF01012">
    <property type="entry name" value="ETF"/>
    <property type="match status" value="2"/>
</dbReference>
<evidence type="ECO:0000256" key="1">
    <source>
        <dbReference type="ARBA" id="ARBA00005817"/>
    </source>
</evidence>
<dbReference type="PANTHER" id="PTHR43153">
    <property type="entry name" value="ELECTRON TRANSFER FLAVOPROTEIN ALPHA"/>
    <property type="match status" value="1"/>
</dbReference>
<dbReference type="InterPro" id="IPR014730">
    <property type="entry name" value="ETF_a/b_N"/>
</dbReference>
<protein>
    <submittedName>
        <fullName evidence="4">Electron transfer flavoprotein alpha/ beta subunit</fullName>
    </submittedName>
</protein>
<feature type="domain" description="Electron transfer flavoprotein alpha/beta-subunit N-terminal" evidence="3">
    <location>
        <begin position="8"/>
        <end position="139"/>
    </location>
</feature>
<dbReference type="InterPro" id="IPR014731">
    <property type="entry name" value="ETF_asu_C"/>
</dbReference>
<dbReference type="PANTHER" id="PTHR43153:SF1">
    <property type="entry name" value="ELECTRON TRANSFER FLAVOPROTEIN SUBUNIT ALPHA, MITOCHONDRIAL"/>
    <property type="match status" value="1"/>
</dbReference>
<proteinExistence type="inferred from homology"/>
<comment type="similarity">
    <text evidence="1">Belongs to the ETF alpha-subunit/FixB family.</text>
</comment>
<dbReference type="AlphaFoldDB" id="T1AEH7"/>
<dbReference type="Gene3D" id="3.40.50.1220">
    <property type="entry name" value="TPP-binding domain"/>
    <property type="match status" value="1"/>
</dbReference>
<dbReference type="InterPro" id="IPR029035">
    <property type="entry name" value="DHS-like_NAD/FAD-binding_dom"/>
</dbReference>
<reference evidence="4" key="2">
    <citation type="journal article" date="2014" name="ISME J.">
        <title>Microbial stratification in low pH oxic and suboxic macroscopic growths along an acid mine drainage.</title>
        <authorList>
            <person name="Mendez-Garcia C."/>
            <person name="Mesa V."/>
            <person name="Sprenger R.R."/>
            <person name="Richter M."/>
            <person name="Diez M.S."/>
            <person name="Solano J."/>
            <person name="Bargiela R."/>
            <person name="Golyshina O.V."/>
            <person name="Manteca A."/>
            <person name="Ramos J.L."/>
            <person name="Gallego J.R."/>
            <person name="Llorente I."/>
            <person name="Martins Dos Santos V.A."/>
            <person name="Jensen O.N."/>
            <person name="Pelaez A.I."/>
            <person name="Sanchez J."/>
            <person name="Ferrer M."/>
        </authorList>
    </citation>
    <scope>NUCLEOTIDE SEQUENCE</scope>
</reference>
<dbReference type="SUPFAM" id="SSF52467">
    <property type="entry name" value="DHS-like NAD/FAD-binding domain"/>
    <property type="match status" value="1"/>
</dbReference>
<dbReference type="SUPFAM" id="SSF52402">
    <property type="entry name" value="Adenine nucleotide alpha hydrolases-like"/>
    <property type="match status" value="2"/>
</dbReference>
<dbReference type="Pfam" id="PF00766">
    <property type="entry name" value="ETF_alpha"/>
    <property type="match status" value="1"/>
</dbReference>
<feature type="domain" description="Electron transfer flavoprotein alpha subunit C-terminal" evidence="2">
    <location>
        <begin position="415"/>
        <end position="490"/>
    </location>
</feature>
<sequence>MRSGSTIGVDRVILISDDALIGSDALVTARVLARAVQRLGRSLVLMGDRSTDGESGILPGALAPLLWAAPIVRARSIARSESGFEFDVTADTEDGWARYRATAPCLIAVGEKIAKPRKGTPTELAAAATRPIERWAISDLGFRPREVGRAGSQTTLVEIASDAPLRIPRTYSGPTLAEGIREARKWIDAPAGPTTPEGGPFPSLATDGSYDREVLVLASGPDGSLDPLALQVLSEIRRRLPDHWPSAVWVGPHPSSEDAERLLRAGAVRGYGLHGPSDRILSAVATLGLERAMDRRPHAAAVLIPSTLAGREIAGRLAGRRALGIVTDVEDCHSGPAGQLVWTKPSFGGAHRASVVTRTRPSIVTFRPRRSAHIGPLAGVSLDWIDIPFDPPATPIQKLDDGIERLPEFGRPDLARAVVGLGMGIGGPEQVRALLPMLAARGMALVASRRVVDAGWVPPHLQVGLTGRSVAPPLGILIGTSGSANFMVGWRRAHRLIAINRDPGAAVFRGVDLGLAGPWEEILPVLLGPCP</sequence>
<evidence type="ECO:0000313" key="4">
    <source>
        <dbReference type="EMBL" id="EQD40315.1"/>
    </source>
</evidence>
<name>T1AEH7_9ZZZZ</name>
<evidence type="ECO:0000259" key="3">
    <source>
        <dbReference type="Pfam" id="PF01012"/>
    </source>
</evidence>
<dbReference type="EMBL" id="AUZY01009952">
    <property type="protein sequence ID" value="EQD40315.1"/>
    <property type="molecule type" value="Genomic_DNA"/>
</dbReference>
<gene>
    <name evidence="4" type="ORF">B1B_14966</name>
</gene>
<reference evidence="4" key="1">
    <citation type="submission" date="2013-08" db="EMBL/GenBank/DDBJ databases">
        <authorList>
            <person name="Mendez C."/>
            <person name="Richter M."/>
            <person name="Ferrer M."/>
            <person name="Sanchez J."/>
        </authorList>
    </citation>
    <scope>NUCLEOTIDE SEQUENCE</scope>
</reference>
<accession>T1AEH7</accession>
<dbReference type="InterPro" id="IPR014729">
    <property type="entry name" value="Rossmann-like_a/b/a_fold"/>
</dbReference>
<evidence type="ECO:0000259" key="2">
    <source>
        <dbReference type="Pfam" id="PF00766"/>
    </source>
</evidence>
<dbReference type="GO" id="GO:0050660">
    <property type="term" value="F:flavin adenine dinucleotide binding"/>
    <property type="evidence" value="ECO:0007669"/>
    <property type="project" value="InterPro"/>
</dbReference>
<dbReference type="GO" id="GO:0033539">
    <property type="term" value="P:fatty acid beta-oxidation using acyl-CoA dehydrogenase"/>
    <property type="evidence" value="ECO:0007669"/>
    <property type="project" value="TreeGrafter"/>
</dbReference>
<dbReference type="Gene3D" id="3.40.50.620">
    <property type="entry name" value="HUPs"/>
    <property type="match status" value="2"/>
</dbReference>
<dbReference type="InterPro" id="IPR001308">
    <property type="entry name" value="ETF_a/FixB"/>
</dbReference>